<organism evidence="11 12">
    <name type="scientific">Lepeophtheirus salmonis</name>
    <name type="common">Salmon louse</name>
    <name type="synonym">Caligus salmonis</name>
    <dbReference type="NCBI Taxonomy" id="72036"/>
    <lineage>
        <taxon>Eukaryota</taxon>
        <taxon>Metazoa</taxon>
        <taxon>Ecdysozoa</taxon>
        <taxon>Arthropoda</taxon>
        <taxon>Crustacea</taxon>
        <taxon>Multicrustacea</taxon>
        <taxon>Hexanauplia</taxon>
        <taxon>Copepoda</taxon>
        <taxon>Siphonostomatoida</taxon>
        <taxon>Caligidae</taxon>
        <taxon>Lepeophtheirus</taxon>
    </lineage>
</organism>
<dbReference type="PRINTS" id="PR00176">
    <property type="entry name" value="NANEUSMPORT"/>
</dbReference>
<dbReference type="GO" id="GO:0005886">
    <property type="term" value="C:plasma membrane"/>
    <property type="evidence" value="ECO:0007669"/>
    <property type="project" value="TreeGrafter"/>
</dbReference>
<proteinExistence type="inferred from homology"/>
<dbReference type="PROSITE" id="PS50267">
    <property type="entry name" value="NA_NEUROTRAN_SYMP_3"/>
    <property type="match status" value="1"/>
</dbReference>
<feature type="disulfide bond" evidence="9">
    <location>
        <begin position="243"/>
        <end position="252"/>
    </location>
</feature>
<dbReference type="GO" id="GO:0015293">
    <property type="term" value="F:symporter activity"/>
    <property type="evidence" value="ECO:0007669"/>
    <property type="project" value="UniProtKB-KW"/>
</dbReference>
<name>A0A7R8CN32_LEPSM</name>
<evidence type="ECO:0000313" key="11">
    <source>
        <dbReference type="EMBL" id="CAF2868577.1"/>
    </source>
</evidence>
<evidence type="ECO:0000313" key="12">
    <source>
        <dbReference type="Proteomes" id="UP000675881"/>
    </source>
</evidence>
<feature type="binding site" evidence="8">
    <location>
        <position position="485"/>
    </location>
    <ligand>
        <name>Na(+)</name>
        <dbReference type="ChEBI" id="CHEBI:29101"/>
        <label>1</label>
    </ligand>
</feature>
<keyword evidence="6" id="KW-1133">Transmembrane helix</keyword>
<dbReference type="AlphaFoldDB" id="A0A7R8CN32"/>
<evidence type="ECO:0000256" key="6">
    <source>
        <dbReference type="ARBA" id="ARBA00022989"/>
    </source>
</evidence>
<dbReference type="GO" id="GO:0046872">
    <property type="term" value="F:metal ion binding"/>
    <property type="evidence" value="ECO:0007669"/>
    <property type="project" value="UniProtKB-KW"/>
</dbReference>
<keyword evidence="3 10" id="KW-0813">Transport</keyword>
<feature type="binding site" evidence="8">
    <location>
        <position position="415"/>
    </location>
    <ligand>
        <name>Na(+)</name>
        <dbReference type="ChEBI" id="CHEBI:29101"/>
        <label>1</label>
    </ligand>
</feature>
<keyword evidence="9" id="KW-1015">Disulfide bond</keyword>
<reference evidence="11" key="1">
    <citation type="submission" date="2021-02" db="EMBL/GenBank/DDBJ databases">
        <authorList>
            <person name="Bekaert M."/>
        </authorList>
    </citation>
    <scope>NUCLEOTIDE SEQUENCE</scope>
    <source>
        <strain evidence="11">IoA-00</strain>
    </source>
</reference>
<evidence type="ECO:0000256" key="2">
    <source>
        <dbReference type="ARBA" id="ARBA00006459"/>
    </source>
</evidence>
<dbReference type="PROSITE" id="PS00610">
    <property type="entry name" value="NA_NEUROTRAN_SYMP_1"/>
    <property type="match status" value="1"/>
</dbReference>
<evidence type="ECO:0000256" key="7">
    <source>
        <dbReference type="ARBA" id="ARBA00023136"/>
    </source>
</evidence>
<feature type="binding site" evidence="8">
    <location>
        <position position="140"/>
    </location>
    <ligand>
        <name>Na(+)</name>
        <dbReference type="ChEBI" id="CHEBI:29101"/>
        <label>1</label>
    </ligand>
</feature>
<evidence type="ECO:0000256" key="10">
    <source>
        <dbReference type="RuleBase" id="RU003732"/>
    </source>
</evidence>
<evidence type="ECO:0000256" key="9">
    <source>
        <dbReference type="PIRSR" id="PIRSR600175-2"/>
    </source>
</evidence>
<keyword evidence="12" id="KW-1185">Reference proteome</keyword>
<dbReference type="OrthoDB" id="6354857at2759"/>
<evidence type="ECO:0000256" key="4">
    <source>
        <dbReference type="ARBA" id="ARBA00022692"/>
    </source>
</evidence>
<keyword evidence="8" id="KW-0915">Sodium</keyword>
<dbReference type="InterPro" id="IPR000175">
    <property type="entry name" value="Na/ntran_symport"/>
</dbReference>
<dbReference type="PANTHER" id="PTHR11616">
    <property type="entry name" value="SODIUM/CHLORIDE DEPENDENT TRANSPORTER"/>
    <property type="match status" value="1"/>
</dbReference>
<feature type="binding site" evidence="8">
    <location>
        <position position="481"/>
    </location>
    <ligand>
        <name>Na(+)</name>
        <dbReference type="ChEBI" id="CHEBI:29101"/>
        <label>1</label>
    </ligand>
</feature>
<dbReference type="PANTHER" id="PTHR11616:SF240">
    <property type="entry name" value="BLOATED TUBULES, ISOFORM B-RELATED"/>
    <property type="match status" value="1"/>
</dbReference>
<feature type="binding site" evidence="8">
    <location>
        <position position="137"/>
    </location>
    <ligand>
        <name>Na(+)</name>
        <dbReference type="ChEBI" id="CHEBI:29101"/>
        <label>1</label>
    </ligand>
</feature>
<evidence type="ECO:0000256" key="5">
    <source>
        <dbReference type="ARBA" id="ARBA00022847"/>
    </source>
</evidence>
<dbReference type="GO" id="GO:0006865">
    <property type="term" value="P:amino acid transport"/>
    <property type="evidence" value="ECO:0007669"/>
    <property type="project" value="TreeGrafter"/>
</dbReference>
<sequence>MWTCNHKPPEFDLNMQFLFIIQHPHEQITSSKYLYNDKTTSILYEHIDIYETLMCLLSKVTVDRDARMHCFKEELSYRVNKKKDKEILIKYLSASSLPHFGLERKVKWLLIRCAMKKVVPEREEWGNHCEFVLTSLGLAVGLGNIWRFPFVCFENGGGPFLIPYFVMLVLIGLPTFFLEQSIGQYGRVGANKLFGRMAPIFKGLGYAILAVRAYVNVYYLIICAWSFYYLFVGFTSELPWGKCDGEWNTYDCYSSSLAKDCPEAYYNGTCYSYKEYCSQHGLAQSAEDYFNGNVLGLTKNKEGDRYDFDDYGTIQWKNCLKAYGKMAYVITLSPYVVLTGLISYSATLDGALDGIIFFFTNSEWEKLWEIDIWAAAAAQIFFSLSLGLGSQLVLASYNNFHNNTRRDAFIISICNSLTSLYAGIVVFSILGFIAKQTEADKISDVVNGGISLAFVTYPTAVLEMDLPPLWSFLFFFMLINLAMSSISGGVQAILACIIDEKPSLENHRAKLVVVICILFFALGIPMTTNGGILVFTVFDSKCTSSLLFLAFLEVILVSWVYGTDRFFDNLDEMKIHIPKLSKYIWKALWTVITPVILIVIVILRWSNIKKVSFEDYEFPSYIQAFGWILELSPLMVLFIFPIPILIQYWIKGNRGWELFSKVCSPSSGWYTVDRPH</sequence>
<evidence type="ECO:0000256" key="3">
    <source>
        <dbReference type="ARBA" id="ARBA00022448"/>
    </source>
</evidence>
<keyword evidence="4 10" id="KW-0812">Transmembrane</keyword>
<dbReference type="InterPro" id="IPR037272">
    <property type="entry name" value="SNS_sf"/>
</dbReference>
<dbReference type="Proteomes" id="UP000675881">
    <property type="component" value="Chromosome 2"/>
</dbReference>
<keyword evidence="8" id="KW-0479">Metal-binding</keyword>
<keyword evidence="7" id="KW-0472">Membrane</keyword>
<dbReference type="Pfam" id="PF00209">
    <property type="entry name" value="SNF"/>
    <property type="match status" value="1"/>
</dbReference>
<dbReference type="GO" id="GO:0035725">
    <property type="term" value="P:sodium ion transmembrane transport"/>
    <property type="evidence" value="ECO:0007669"/>
    <property type="project" value="TreeGrafter"/>
</dbReference>
<dbReference type="EMBL" id="HG994581">
    <property type="protein sequence ID" value="CAF2868577.1"/>
    <property type="molecule type" value="Genomic_DNA"/>
</dbReference>
<comment type="similarity">
    <text evidence="2 10">Belongs to the sodium:neurotransmitter symporter (SNF) (TC 2.A.22) family.</text>
</comment>
<accession>A0A7R8CN32</accession>
<evidence type="ECO:0000256" key="8">
    <source>
        <dbReference type="PIRSR" id="PIRSR600175-1"/>
    </source>
</evidence>
<feature type="binding site" evidence="8">
    <location>
        <position position="144"/>
    </location>
    <ligand>
        <name>Na(+)</name>
        <dbReference type="ChEBI" id="CHEBI:29101"/>
        <label>1</label>
    </ligand>
</feature>
<feature type="binding site" evidence="8">
    <location>
        <position position="139"/>
    </location>
    <ligand>
        <name>Na(+)</name>
        <dbReference type="ChEBI" id="CHEBI:29101"/>
        <label>1</label>
    </ligand>
</feature>
<protein>
    <recommendedName>
        <fullName evidence="10">Transporter</fullName>
    </recommendedName>
</protein>
<feature type="binding site" evidence="8">
    <location>
        <position position="383"/>
    </location>
    <ligand>
        <name>Na(+)</name>
        <dbReference type="ChEBI" id="CHEBI:29101"/>
        <label>1</label>
    </ligand>
</feature>
<keyword evidence="5 10" id="KW-0769">Symport</keyword>
<dbReference type="SUPFAM" id="SSF161070">
    <property type="entry name" value="SNF-like"/>
    <property type="match status" value="1"/>
</dbReference>
<evidence type="ECO:0000256" key="1">
    <source>
        <dbReference type="ARBA" id="ARBA00004141"/>
    </source>
</evidence>
<comment type="subcellular location">
    <subcellularLocation>
        <location evidence="1">Membrane</location>
        <topology evidence="1">Multi-pass membrane protein</topology>
    </subcellularLocation>
</comment>
<gene>
    <name evidence="11" type="ORF">LSAA_6223</name>
</gene>